<comment type="caution">
    <text evidence="2">The sequence shown here is derived from an EMBL/GenBank/DDBJ whole genome shotgun (WGS) entry which is preliminary data.</text>
</comment>
<dbReference type="AlphaFoldDB" id="A0A9J5X0V5"/>
<sequence length="251" mass="28943">MNDRHQGGSASIVTLIYLRYLDLSTIEMKDLPNSICKLYNLQTLRFYGMYPLSKLREEFEKPNIYKLVYSWSLDESKGYEINHEHVLDGLQPHPNLKTLAVMDYLGTKFPSWFSEELLPNLVMLKLSCCIRPTFYGVDVNNNGSSSNIQVFPLLKKLVLSYMYSLIEWKGDEAGVIMFPRLEKLSITDCPLLKSTPNQFEILRELSIEGVDNEMPLLNLCNNLTSLVELRVSYMKELTCLPNEMLHNNLSL</sequence>
<dbReference type="OrthoDB" id="676979at2759"/>
<dbReference type="EMBL" id="JACXVP010000010">
    <property type="protein sequence ID" value="KAG5580776.1"/>
    <property type="molecule type" value="Genomic_DNA"/>
</dbReference>
<dbReference type="Proteomes" id="UP000824120">
    <property type="component" value="Chromosome 10"/>
</dbReference>
<keyword evidence="3" id="KW-1185">Reference proteome</keyword>
<protein>
    <recommendedName>
        <fullName evidence="1">R13L1/DRL21-like LRR repeat region domain-containing protein</fullName>
    </recommendedName>
</protein>
<dbReference type="Pfam" id="PF25019">
    <property type="entry name" value="LRR_R13L1-DRL21"/>
    <property type="match status" value="1"/>
</dbReference>
<reference evidence="2 3" key="1">
    <citation type="submission" date="2020-09" db="EMBL/GenBank/DDBJ databases">
        <title>De no assembly of potato wild relative species, Solanum commersonii.</title>
        <authorList>
            <person name="Cho K."/>
        </authorList>
    </citation>
    <scope>NUCLEOTIDE SEQUENCE [LARGE SCALE GENOMIC DNA]</scope>
    <source>
        <strain evidence="2">LZ3.2</strain>
        <tissue evidence="2">Leaf</tissue>
    </source>
</reference>
<accession>A0A9J5X0V5</accession>
<dbReference type="Gene3D" id="3.80.10.10">
    <property type="entry name" value="Ribonuclease Inhibitor"/>
    <property type="match status" value="1"/>
</dbReference>
<proteinExistence type="predicted"/>
<evidence type="ECO:0000313" key="2">
    <source>
        <dbReference type="EMBL" id="KAG5580776.1"/>
    </source>
</evidence>
<evidence type="ECO:0000313" key="3">
    <source>
        <dbReference type="Proteomes" id="UP000824120"/>
    </source>
</evidence>
<dbReference type="PANTHER" id="PTHR47186:SF19">
    <property type="entry name" value="LEUCINE-RICH REPEAT-CONTAINING PROTEIN 2"/>
    <property type="match status" value="1"/>
</dbReference>
<evidence type="ECO:0000259" key="1">
    <source>
        <dbReference type="Pfam" id="PF25019"/>
    </source>
</evidence>
<gene>
    <name evidence="2" type="ORF">H5410_051403</name>
</gene>
<name>A0A9J5X0V5_SOLCO</name>
<dbReference type="InterPro" id="IPR032675">
    <property type="entry name" value="LRR_dom_sf"/>
</dbReference>
<dbReference type="InterPro" id="IPR056789">
    <property type="entry name" value="LRR_R13L1-DRL21"/>
</dbReference>
<dbReference type="PANTHER" id="PTHR47186">
    <property type="entry name" value="LEUCINE-RICH REPEAT-CONTAINING PROTEIN 57"/>
    <property type="match status" value="1"/>
</dbReference>
<organism evidence="2 3">
    <name type="scientific">Solanum commersonii</name>
    <name type="common">Commerson's wild potato</name>
    <name type="synonym">Commerson's nightshade</name>
    <dbReference type="NCBI Taxonomy" id="4109"/>
    <lineage>
        <taxon>Eukaryota</taxon>
        <taxon>Viridiplantae</taxon>
        <taxon>Streptophyta</taxon>
        <taxon>Embryophyta</taxon>
        <taxon>Tracheophyta</taxon>
        <taxon>Spermatophyta</taxon>
        <taxon>Magnoliopsida</taxon>
        <taxon>eudicotyledons</taxon>
        <taxon>Gunneridae</taxon>
        <taxon>Pentapetalae</taxon>
        <taxon>asterids</taxon>
        <taxon>lamiids</taxon>
        <taxon>Solanales</taxon>
        <taxon>Solanaceae</taxon>
        <taxon>Solanoideae</taxon>
        <taxon>Solaneae</taxon>
        <taxon>Solanum</taxon>
    </lineage>
</organism>
<feature type="domain" description="R13L1/DRL21-like LRR repeat region" evidence="1">
    <location>
        <begin position="60"/>
        <end position="130"/>
    </location>
</feature>
<dbReference type="SUPFAM" id="SSF52058">
    <property type="entry name" value="L domain-like"/>
    <property type="match status" value="1"/>
</dbReference>